<organism evidence="5 6">
    <name type="scientific">Colocasia esculenta</name>
    <name type="common">Wild taro</name>
    <name type="synonym">Arum esculentum</name>
    <dbReference type="NCBI Taxonomy" id="4460"/>
    <lineage>
        <taxon>Eukaryota</taxon>
        <taxon>Viridiplantae</taxon>
        <taxon>Streptophyta</taxon>
        <taxon>Embryophyta</taxon>
        <taxon>Tracheophyta</taxon>
        <taxon>Spermatophyta</taxon>
        <taxon>Magnoliopsida</taxon>
        <taxon>Liliopsida</taxon>
        <taxon>Araceae</taxon>
        <taxon>Aroideae</taxon>
        <taxon>Colocasieae</taxon>
        <taxon>Colocasia</taxon>
    </lineage>
</organism>
<comment type="similarity">
    <text evidence="1">Belongs to the mTERF family.</text>
</comment>
<dbReference type="Proteomes" id="UP000652761">
    <property type="component" value="Unassembled WGS sequence"/>
</dbReference>
<reference evidence="5" key="1">
    <citation type="submission" date="2017-07" db="EMBL/GenBank/DDBJ databases">
        <title>Taro Niue Genome Assembly and Annotation.</title>
        <authorList>
            <person name="Atibalentja N."/>
            <person name="Keating K."/>
            <person name="Fields C.J."/>
        </authorList>
    </citation>
    <scope>NUCLEOTIDE SEQUENCE</scope>
    <source>
        <strain evidence="5">Niue_2</strain>
        <tissue evidence="5">Leaf</tissue>
    </source>
</reference>
<protein>
    <submittedName>
        <fullName evidence="5">Uncharacterized protein</fullName>
    </submittedName>
</protein>
<dbReference type="AlphaFoldDB" id="A0A843THD8"/>
<evidence type="ECO:0000256" key="2">
    <source>
        <dbReference type="ARBA" id="ARBA00022472"/>
    </source>
</evidence>
<accession>A0A843THD8</accession>
<dbReference type="GO" id="GO:0003676">
    <property type="term" value="F:nucleic acid binding"/>
    <property type="evidence" value="ECO:0007669"/>
    <property type="project" value="InterPro"/>
</dbReference>
<feature type="compositionally biased region" description="Low complexity" evidence="4">
    <location>
        <begin position="26"/>
        <end position="57"/>
    </location>
</feature>
<feature type="compositionally biased region" description="Basic and acidic residues" evidence="4">
    <location>
        <begin position="87"/>
        <end position="96"/>
    </location>
</feature>
<dbReference type="SMART" id="SM00733">
    <property type="entry name" value="Mterf"/>
    <property type="match status" value="5"/>
</dbReference>
<dbReference type="PANTHER" id="PTHR13068:SF46">
    <property type="entry name" value="OS03G0360600 PROTEIN"/>
    <property type="match status" value="1"/>
</dbReference>
<evidence type="ECO:0000256" key="3">
    <source>
        <dbReference type="ARBA" id="ARBA00022946"/>
    </source>
</evidence>
<dbReference type="PANTHER" id="PTHR13068">
    <property type="entry name" value="CGI-12 PROTEIN-RELATED"/>
    <property type="match status" value="1"/>
</dbReference>
<keyword evidence="2" id="KW-0804">Transcription</keyword>
<comment type="caution">
    <text evidence="5">The sequence shown here is derived from an EMBL/GenBank/DDBJ whole genome shotgun (WGS) entry which is preliminary data.</text>
</comment>
<keyword evidence="3" id="KW-0809">Transit peptide</keyword>
<feature type="region of interest" description="Disordered" evidence="4">
    <location>
        <begin position="1"/>
        <end position="104"/>
    </location>
</feature>
<keyword evidence="6" id="KW-1185">Reference proteome</keyword>
<evidence type="ECO:0000313" key="5">
    <source>
        <dbReference type="EMBL" id="MQL71218.1"/>
    </source>
</evidence>
<keyword evidence="2" id="KW-0805">Transcription regulation</keyword>
<dbReference type="GO" id="GO:0006353">
    <property type="term" value="P:DNA-templated transcription termination"/>
    <property type="evidence" value="ECO:0007669"/>
    <property type="project" value="UniProtKB-KW"/>
</dbReference>
<name>A0A843THD8_COLES</name>
<dbReference type="EMBL" id="NMUH01000091">
    <property type="protein sequence ID" value="MQL71218.1"/>
    <property type="molecule type" value="Genomic_DNA"/>
</dbReference>
<dbReference type="InterPro" id="IPR003690">
    <property type="entry name" value="MTERF"/>
</dbReference>
<keyword evidence="2" id="KW-0806">Transcription termination</keyword>
<dbReference type="OrthoDB" id="637682at2759"/>
<gene>
    <name evidence="5" type="ORF">Taro_003529</name>
</gene>
<dbReference type="InterPro" id="IPR038538">
    <property type="entry name" value="MTERF_sf"/>
</dbReference>
<dbReference type="Gene3D" id="1.25.70.10">
    <property type="entry name" value="Transcription termination factor 3, mitochondrial"/>
    <property type="match status" value="1"/>
</dbReference>
<evidence type="ECO:0000256" key="4">
    <source>
        <dbReference type="SAM" id="MobiDB-lite"/>
    </source>
</evidence>
<evidence type="ECO:0000313" key="6">
    <source>
        <dbReference type="Proteomes" id="UP000652761"/>
    </source>
</evidence>
<evidence type="ECO:0000256" key="1">
    <source>
        <dbReference type="ARBA" id="ARBA00007692"/>
    </source>
</evidence>
<dbReference type="Pfam" id="PF02536">
    <property type="entry name" value="mTERF"/>
    <property type="match status" value="1"/>
</dbReference>
<proteinExistence type="inferred from homology"/>
<sequence>MEEVLHLCCPSKPRFLSRRPSPYHNAPARPRLRLPAPRALYSTSSSSAPPQSTILPLPRKPPKPLPPDEDDDDGGGGGLPCVLPEMHPPDDPRRDSSSSSSSSSSTFREKFLVLDSVGVDLLAVSAAHPRLLSTPLADLRATADFLLSAGGFTPSDLRRICGMCPEILTAGGPRALAPVFAFLLREAGVDGLHGLRRAVRRRPRLLVSDVAARLRPTLYFLQMLGVPDVGRRHAPLLSCSGVGFLPWEARAMVRRFPQLFCYSIADNLEPKFDFFAMEMGRDLRELKEFPQYFSFSLKERIMPRHWRCADGGVFLPLPALLKPGDEQFVARLEIMSFGLCETLELLWRKADLWRAEFGDWKGFLEIYTDWRIVQSSRSFSNFEDRPTSIGRIGSEAISVSTYSPPSRCLVLAAGGPTSGIRAVNFVEALIPTSGIREAYEDPMI</sequence>